<sequence length="197" mass="23058">MRILTLVVLLLSFSSCKKAQKENNTPEKKAEVKIKVVTPNKSLKTIDTTLIVLDSTTNLIWMKNDFSAIEKRFLNKWDEVFEWQEKMNSHNYAGFNDWRVPNIKEYRSINKNEKDRINYKQLFTEIDSTFFWGKGAYAFWSSTTPNKNTASYMSFKEGFAVSGNREKITTYTKEHRGKSFGISVRLVRNNNEVKNLQ</sequence>
<name>A0A3S8R8Y1_9FLAO</name>
<dbReference type="Proteomes" id="UP000274593">
    <property type="component" value="Chromosome"/>
</dbReference>
<dbReference type="Pfam" id="PF07603">
    <property type="entry name" value="Lcl_C"/>
    <property type="match status" value="1"/>
</dbReference>
<dbReference type="KEGG" id="tsig:D6T69_12215"/>
<dbReference type="AlphaFoldDB" id="A0A3S8R8Y1"/>
<feature type="domain" description="Lcl C-terminal" evidence="2">
    <location>
        <begin position="51"/>
        <end position="166"/>
    </location>
</feature>
<evidence type="ECO:0000313" key="4">
    <source>
        <dbReference type="Proteomes" id="UP000274593"/>
    </source>
</evidence>
<keyword evidence="4" id="KW-1185">Reference proteome</keyword>
<dbReference type="PROSITE" id="PS51257">
    <property type="entry name" value="PROKAR_LIPOPROTEIN"/>
    <property type="match status" value="1"/>
</dbReference>
<dbReference type="EMBL" id="CP032548">
    <property type="protein sequence ID" value="AZJ36250.1"/>
    <property type="molecule type" value="Genomic_DNA"/>
</dbReference>
<proteinExistence type="predicted"/>
<gene>
    <name evidence="3" type="ORF">D6T69_12215</name>
</gene>
<protein>
    <submittedName>
        <fullName evidence="3">DUF1566 domain-containing protein</fullName>
    </submittedName>
</protein>
<keyword evidence="1" id="KW-0732">Signal</keyword>
<evidence type="ECO:0000313" key="3">
    <source>
        <dbReference type="EMBL" id="AZJ36250.1"/>
    </source>
</evidence>
<accession>A0A3S8R8Y1</accession>
<feature type="signal peptide" evidence="1">
    <location>
        <begin position="1"/>
        <end position="19"/>
    </location>
</feature>
<dbReference type="RefSeq" id="WP_125067982.1">
    <property type="nucleotide sequence ID" value="NZ_CP032548.1"/>
</dbReference>
<evidence type="ECO:0000259" key="2">
    <source>
        <dbReference type="Pfam" id="PF07603"/>
    </source>
</evidence>
<reference evidence="3 4" key="1">
    <citation type="submission" date="2018-09" db="EMBL/GenBank/DDBJ databases">
        <title>Insights into the microbiota of Asian seabass (Lates calcarifer) with tenacibaculosis symptoms and description of sp. nov. Tenacibaculum singaporense.</title>
        <authorList>
            <person name="Miyake S."/>
            <person name="Soh M."/>
            <person name="Azman M.N."/>
            <person name="Ngoh S.Y."/>
            <person name="Orban L."/>
        </authorList>
    </citation>
    <scope>NUCLEOTIDE SEQUENCE [LARGE SCALE GENOMIC DNA]</scope>
    <source>
        <strain evidence="3 4">DSM 106434</strain>
    </source>
</reference>
<feature type="chain" id="PRO_5019454847" evidence="1">
    <location>
        <begin position="20"/>
        <end position="197"/>
    </location>
</feature>
<evidence type="ECO:0000256" key="1">
    <source>
        <dbReference type="SAM" id="SignalP"/>
    </source>
</evidence>
<organism evidence="3 4">
    <name type="scientific">Tenacibaculum singaporense</name>
    <dbReference type="NCBI Taxonomy" id="2358479"/>
    <lineage>
        <taxon>Bacteria</taxon>
        <taxon>Pseudomonadati</taxon>
        <taxon>Bacteroidota</taxon>
        <taxon>Flavobacteriia</taxon>
        <taxon>Flavobacteriales</taxon>
        <taxon>Flavobacteriaceae</taxon>
        <taxon>Tenacibaculum</taxon>
    </lineage>
</organism>
<dbReference type="InterPro" id="IPR011460">
    <property type="entry name" value="Lcl_C"/>
</dbReference>